<dbReference type="AlphaFoldDB" id="A0A0N8GP76"/>
<gene>
    <name evidence="2" type="ORF">ADN00_01805</name>
</gene>
<protein>
    <recommendedName>
        <fullName evidence="1">Pyruvate kinase C-terminal domain-containing protein</fullName>
    </recommendedName>
</protein>
<comment type="caution">
    <text evidence="2">The sequence shown here is derived from an EMBL/GenBank/DDBJ whole genome shotgun (WGS) entry which is preliminary data.</text>
</comment>
<organism evidence="2 3">
    <name type="scientific">Ornatilinea apprima</name>
    <dbReference type="NCBI Taxonomy" id="1134406"/>
    <lineage>
        <taxon>Bacteria</taxon>
        <taxon>Bacillati</taxon>
        <taxon>Chloroflexota</taxon>
        <taxon>Anaerolineae</taxon>
        <taxon>Anaerolineales</taxon>
        <taxon>Anaerolineaceae</taxon>
        <taxon>Ornatilinea</taxon>
    </lineage>
</organism>
<evidence type="ECO:0000259" key="1">
    <source>
        <dbReference type="Pfam" id="PF02887"/>
    </source>
</evidence>
<name>A0A0N8GP76_9CHLR</name>
<dbReference type="STRING" id="1134406.ADN00_01805"/>
<dbReference type="EMBL" id="LGCL01000006">
    <property type="protein sequence ID" value="KPL80122.1"/>
    <property type="molecule type" value="Genomic_DNA"/>
</dbReference>
<keyword evidence="3" id="KW-1185">Reference proteome</keyword>
<sequence>MQEITSQTAYFSQPGDENTLRVFEMTLQRVKALQVNTLLVATTTGKTAALAARFFKDCKVIAVTHSAGFQYENLLELQPEHRDHILQAGGQILTCQHAFGGINRAIRYKLGAYQVDEVIAYTLRLFGQGMKVVVETALMAADSGLVRTDQPVISIGGTCHGADTAVALLPANAQNFFDLKILEVICLPSPHHPAFK</sequence>
<dbReference type="Proteomes" id="UP000050417">
    <property type="component" value="Unassembled WGS sequence"/>
</dbReference>
<dbReference type="SUPFAM" id="SSF52935">
    <property type="entry name" value="PK C-terminal domain-like"/>
    <property type="match status" value="1"/>
</dbReference>
<feature type="domain" description="Pyruvate kinase C-terminal" evidence="1">
    <location>
        <begin position="23"/>
        <end position="161"/>
    </location>
</feature>
<proteinExistence type="predicted"/>
<reference evidence="2 3" key="1">
    <citation type="submission" date="2015-07" db="EMBL/GenBank/DDBJ databases">
        <title>Genome sequence of Ornatilinea apprima DSM 23815.</title>
        <authorList>
            <person name="Hemp J."/>
            <person name="Ward L.M."/>
            <person name="Pace L.A."/>
            <person name="Fischer W.W."/>
        </authorList>
    </citation>
    <scope>NUCLEOTIDE SEQUENCE [LARGE SCALE GENOMIC DNA]</scope>
    <source>
        <strain evidence="2 3">P3M-1</strain>
    </source>
</reference>
<dbReference type="Pfam" id="PF02887">
    <property type="entry name" value="PK_C"/>
    <property type="match status" value="1"/>
</dbReference>
<dbReference type="PIRSF" id="PIRSF016138">
    <property type="entry name" value="UCP016138"/>
    <property type="match status" value="1"/>
</dbReference>
<dbReference type="InterPro" id="IPR015795">
    <property type="entry name" value="Pyrv_Knase_C"/>
</dbReference>
<dbReference type="RefSeq" id="WP_075061252.1">
    <property type="nucleotide sequence ID" value="NZ_LGCL01000006.1"/>
</dbReference>
<dbReference type="OrthoDB" id="9782984at2"/>
<dbReference type="InterPro" id="IPR036918">
    <property type="entry name" value="Pyrv_Knase_C_sf"/>
</dbReference>
<evidence type="ECO:0000313" key="3">
    <source>
        <dbReference type="Proteomes" id="UP000050417"/>
    </source>
</evidence>
<accession>A0A0N8GP76</accession>
<evidence type="ECO:0000313" key="2">
    <source>
        <dbReference type="EMBL" id="KPL80122.1"/>
    </source>
</evidence>
<dbReference type="Gene3D" id="3.40.1380.20">
    <property type="entry name" value="Pyruvate kinase, C-terminal domain"/>
    <property type="match status" value="1"/>
</dbReference>
<dbReference type="InterPro" id="IPR015074">
    <property type="entry name" value="DUF1867"/>
</dbReference>